<dbReference type="Proteomes" id="UP000480312">
    <property type="component" value="Unassembled WGS sequence"/>
</dbReference>
<dbReference type="InterPro" id="IPR027396">
    <property type="entry name" value="DsrEFH-like"/>
</dbReference>
<evidence type="ECO:0000313" key="1">
    <source>
        <dbReference type="EMBL" id="NDL69368.1"/>
    </source>
</evidence>
<organism evidence="1 2">
    <name type="scientific">Vreelandella alkaliphila</name>
    <dbReference type="NCBI Taxonomy" id="272774"/>
    <lineage>
        <taxon>Bacteria</taxon>
        <taxon>Pseudomonadati</taxon>
        <taxon>Pseudomonadota</taxon>
        <taxon>Gammaproteobacteria</taxon>
        <taxon>Oceanospirillales</taxon>
        <taxon>Halomonadaceae</taxon>
        <taxon>Vreelandella</taxon>
    </lineage>
</organism>
<dbReference type="Gene3D" id="3.40.1260.10">
    <property type="entry name" value="DsrEFH-like"/>
    <property type="match status" value="1"/>
</dbReference>
<dbReference type="InterPro" id="IPR007215">
    <property type="entry name" value="Sulphur_relay_TusB/DsrH"/>
</dbReference>
<protein>
    <submittedName>
        <fullName evidence="1">Sulfurtransferase complex subunit TusB</fullName>
    </submittedName>
</protein>
<dbReference type="SUPFAM" id="SSF75169">
    <property type="entry name" value="DsrEFH-like"/>
    <property type="match status" value="1"/>
</dbReference>
<comment type="caution">
    <text evidence="1">The sequence shown here is derived from an EMBL/GenBank/DDBJ whole genome shotgun (WGS) entry which is preliminary data.</text>
</comment>
<dbReference type="PANTHER" id="PTHR37526">
    <property type="entry name" value="PROTEIN TUSB"/>
    <property type="match status" value="1"/>
</dbReference>
<keyword evidence="1" id="KW-0808">Transferase</keyword>
<dbReference type="PANTHER" id="PTHR37526:SF1">
    <property type="entry name" value="PROTEIN TUSB"/>
    <property type="match status" value="1"/>
</dbReference>
<dbReference type="OrthoDB" id="9795117at2"/>
<accession>A0A7C9NNN6</accession>
<name>A0A7C9NNN6_9GAMM</name>
<dbReference type="EMBL" id="JAAEHK010000002">
    <property type="protein sequence ID" value="NDL69368.1"/>
    <property type="molecule type" value="Genomic_DNA"/>
</dbReference>
<dbReference type="GO" id="GO:0002143">
    <property type="term" value="P:tRNA wobble position uridine thiolation"/>
    <property type="evidence" value="ECO:0007669"/>
    <property type="project" value="InterPro"/>
</dbReference>
<dbReference type="RefSeq" id="WP_162217313.1">
    <property type="nucleotide sequence ID" value="NZ_JAAEHK010000002.1"/>
</dbReference>
<dbReference type="Pfam" id="PF04077">
    <property type="entry name" value="DsrH"/>
    <property type="match status" value="1"/>
</dbReference>
<gene>
    <name evidence="1" type="primary">dsrH</name>
    <name evidence="1" type="ORF">GPL32_02440</name>
</gene>
<dbReference type="GO" id="GO:1990228">
    <property type="term" value="C:sulfurtransferase complex"/>
    <property type="evidence" value="ECO:0007669"/>
    <property type="project" value="TreeGrafter"/>
</dbReference>
<evidence type="ECO:0000313" key="2">
    <source>
        <dbReference type="Proteomes" id="UP000480312"/>
    </source>
</evidence>
<sequence>MLHILNKPPHSDAAKQLLLALSADDTVLLIEDAVQAVLYPDWQGWTVSSAAVFLLAEDAVSRGVYSLANVKGLPLVEMDGFVELTEQNERIISWY</sequence>
<reference evidence="1 2" key="1">
    <citation type="submission" date="2020-01" db="EMBL/GenBank/DDBJ databases">
        <title>Whole genome sequencing of Halomonas alkaliphila strain LS44.</title>
        <authorList>
            <person name="Kumar S."/>
            <person name="Paul D."/>
            <person name="Shouche Y."/>
            <person name="Suryavanshi M.V."/>
        </authorList>
    </citation>
    <scope>NUCLEOTIDE SEQUENCE [LARGE SCALE GENOMIC DNA]</scope>
    <source>
        <strain evidence="1 2">LS44</strain>
    </source>
</reference>
<dbReference type="GO" id="GO:0016740">
    <property type="term" value="F:transferase activity"/>
    <property type="evidence" value="ECO:0007669"/>
    <property type="project" value="UniProtKB-KW"/>
</dbReference>
<proteinExistence type="predicted"/>
<dbReference type="NCBIfam" id="TIGR03011">
    <property type="entry name" value="sulf_tusB_dsrH"/>
    <property type="match status" value="1"/>
</dbReference>
<dbReference type="AlphaFoldDB" id="A0A7C9NNN6"/>